<dbReference type="EMBL" id="HE573025">
    <property type="protein sequence ID" value="CCC50549.1"/>
    <property type="molecule type" value="Genomic_DNA"/>
</dbReference>
<dbReference type="GO" id="GO:0005634">
    <property type="term" value="C:nucleus"/>
    <property type="evidence" value="ECO:0007669"/>
    <property type="project" value="TreeGrafter"/>
</dbReference>
<dbReference type="AlphaFoldDB" id="G0U2P6"/>
<accession>G0U2P6</accession>
<feature type="compositionally biased region" description="Basic and acidic residues" evidence="1">
    <location>
        <begin position="199"/>
        <end position="224"/>
    </location>
</feature>
<evidence type="ECO:0000259" key="2">
    <source>
        <dbReference type="Pfam" id="PF03399"/>
    </source>
</evidence>
<gene>
    <name evidence="3" type="ORF">TVY486_0903700</name>
</gene>
<dbReference type="Gene3D" id="1.25.40.990">
    <property type="match status" value="1"/>
</dbReference>
<dbReference type="VEuPathDB" id="TriTrypDB:TvY486_0903700"/>
<dbReference type="PANTHER" id="PTHR12436:SF4">
    <property type="entry name" value="LEUKOCYTE RECEPTOR CLUSTER MEMBER 8"/>
    <property type="match status" value="1"/>
</dbReference>
<evidence type="ECO:0000313" key="3">
    <source>
        <dbReference type="EMBL" id="CCC50549.1"/>
    </source>
</evidence>
<dbReference type="InterPro" id="IPR045107">
    <property type="entry name" value="SAC3/GANP/THP3"/>
</dbReference>
<protein>
    <recommendedName>
        <fullName evidence="2">SAC3/GANP/THP3 conserved domain-containing protein</fullName>
    </recommendedName>
</protein>
<proteinExistence type="predicted"/>
<dbReference type="Pfam" id="PF03399">
    <property type="entry name" value="SAC3_GANP"/>
    <property type="match status" value="1"/>
</dbReference>
<dbReference type="InterPro" id="IPR005062">
    <property type="entry name" value="SAC3/GANP/THP3_conserved"/>
</dbReference>
<dbReference type="OMA" id="KLRIMWL"/>
<dbReference type="PANTHER" id="PTHR12436">
    <property type="entry name" value="80 KDA MCM3-ASSOCIATED PROTEIN"/>
    <property type="match status" value="1"/>
</dbReference>
<sequence>MKGLETCLTVEFFSSRGVPVPKSLREWLQNAAYLAKTRNSEEERCRYERWAVGKVEDAMRSPGGVTAFNWSGLSPVMPHNAPERELILLSHNNVVKPAPPTVDYRLAIYMECVRRTPAEVHPFIKQVFDKIDMDVASGRRRYESLTFMEVLQMAQELQRVYQQQLSVAPALRCVNPRAMGHADDARTKLIEKISNGVGEKTHRSDQEAGKPPKSRRVESHRHGDYGGDELIAEEIASTRRFFQDLVSRDAPVAVPPTFVGKSQELERNYSRYEPTAEDIRPRSVLVKALEFVTSKAKEKESSSDALAAYRYLNEQLKGMRQDLRVQNIVDEFAVEVYEKHALICLELADIGEFNQCQASLKKLYEGLPSAAKTSISDFFCYRLAYLSLGGQHDAFATELILYTTACSSENKELKGPSAHIKRKDVRWTLKLCSACEGGDCFTMIRSLAVLPPGMHPLVKIYLQRCRLRWLRELLVGVRGLVSVRFVIACLGFLPVHTTLRDAEGEKGEFWLDGSLEKARQAFKDFFETIKFQLPPDCSFDKEIKRNYERRLNKWEQPGGDVVERVDAIALFKCVEAYITYLGTRRDARLDSAD</sequence>
<name>G0U2P6_TRYVY</name>
<organism evidence="3">
    <name type="scientific">Trypanosoma vivax (strain Y486)</name>
    <dbReference type="NCBI Taxonomy" id="1055687"/>
    <lineage>
        <taxon>Eukaryota</taxon>
        <taxon>Discoba</taxon>
        <taxon>Euglenozoa</taxon>
        <taxon>Kinetoplastea</taxon>
        <taxon>Metakinetoplastina</taxon>
        <taxon>Trypanosomatida</taxon>
        <taxon>Trypanosomatidae</taxon>
        <taxon>Trypanosoma</taxon>
        <taxon>Duttonella</taxon>
    </lineage>
</organism>
<feature type="region of interest" description="Disordered" evidence="1">
    <location>
        <begin position="193"/>
        <end position="224"/>
    </location>
</feature>
<reference evidence="3" key="1">
    <citation type="journal article" date="2012" name="Proc. Natl. Acad. Sci. U.S.A.">
        <title>Antigenic diversity is generated by distinct evolutionary mechanisms in African trypanosome species.</title>
        <authorList>
            <person name="Jackson A.P."/>
            <person name="Berry A."/>
            <person name="Aslett M."/>
            <person name="Allison H.C."/>
            <person name="Burton P."/>
            <person name="Vavrova-Anderson J."/>
            <person name="Brown R."/>
            <person name="Browne H."/>
            <person name="Corton N."/>
            <person name="Hauser H."/>
            <person name="Gamble J."/>
            <person name="Gilderthorp R."/>
            <person name="Marcello L."/>
            <person name="McQuillan J."/>
            <person name="Otto T.D."/>
            <person name="Quail M.A."/>
            <person name="Sanders M.J."/>
            <person name="van Tonder A."/>
            <person name="Ginger M.L."/>
            <person name="Field M.C."/>
            <person name="Barry J.D."/>
            <person name="Hertz-Fowler C."/>
            <person name="Berriman M."/>
        </authorList>
    </citation>
    <scope>NUCLEOTIDE SEQUENCE</scope>
    <source>
        <strain evidence="3">Y486</strain>
    </source>
</reference>
<feature type="domain" description="SAC3/GANP/THP3 conserved" evidence="2">
    <location>
        <begin position="272"/>
        <end position="477"/>
    </location>
</feature>
<evidence type="ECO:0000256" key="1">
    <source>
        <dbReference type="SAM" id="MobiDB-lite"/>
    </source>
</evidence>